<organism evidence="2 3">
    <name type="scientific">Paraburkholderia strydomiana</name>
    <dbReference type="NCBI Taxonomy" id="1245417"/>
    <lineage>
        <taxon>Bacteria</taxon>
        <taxon>Pseudomonadati</taxon>
        <taxon>Pseudomonadota</taxon>
        <taxon>Betaproteobacteria</taxon>
        <taxon>Burkholderiales</taxon>
        <taxon>Burkholderiaceae</taxon>
        <taxon>Paraburkholderia</taxon>
    </lineage>
</organism>
<feature type="compositionally biased region" description="Low complexity" evidence="1">
    <location>
        <begin position="223"/>
        <end position="235"/>
    </location>
</feature>
<reference evidence="2 3" key="1">
    <citation type="journal article" date="2024" name="Chem. Sci.">
        <title>Discovery of megapolipeptins by genome mining of a Burkholderiales bacteria collection.</title>
        <authorList>
            <person name="Paulo B.S."/>
            <person name="Recchia M.J.J."/>
            <person name="Lee S."/>
            <person name="Fergusson C.H."/>
            <person name="Romanowski S.B."/>
            <person name="Hernandez A."/>
            <person name="Krull N."/>
            <person name="Liu D.Y."/>
            <person name="Cavanagh H."/>
            <person name="Bos A."/>
            <person name="Gray C.A."/>
            <person name="Murphy B.T."/>
            <person name="Linington R.G."/>
            <person name="Eustaquio A.S."/>
        </authorList>
    </citation>
    <scope>NUCLEOTIDE SEQUENCE [LARGE SCALE GENOMIC DNA]</scope>
    <source>
        <strain evidence="2 3">RL17-350-BIC-E</strain>
    </source>
</reference>
<proteinExistence type="predicted"/>
<sequence length="370" mass="39362">MSTIPFTLIEGAIAMPRLRPLDRLPTPFGRDWTLLPPGQSWRSEIKALYAAVLRTFCMSDEAILSFCRWVPLNARRAAGAVASTATATVTRATTVFHPTREETPHGGAEAGALPMVEGPVFVSMSRGVPPHWKAFAGGACALSGAALLAWIAFDHLAHRQMIAVEKPVVTATANRVAPPAQRRVPAAVTAREPAGGGAVKAWARSATSAHAERASSADRSTYAPASSATQAVAAPRVASSDAVSRRHTLHEAADRRREKTRAHLTRSTAANPRSLVAPMADEMQHLTVPPIAQRTSPTPSIAGSYSPSAPARLGIDEYADVKMSAATHLRDIAPPFHPAASNHSPAGSGTEWMNHMSQRRVTEVPDQFAK</sequence>
<dbReference type="EMBL" id="JAQQCL010000003">
    <property type="protein sequence ID" value="MFM0715992.1"/>
    <property type="molecule type" value="Genomic_DNA"/>
</dbReference>
<evidence type="ECO:0000313" key="2">
    <source>
        <dbReference type="EMBL" id="MFM0715992.1"/>
    </source>
</evidence>
<comment type="caution">
    <text evidence="2">The sequence shown here is derived from an EMBL/GenBank/DDBJ whole genome shotgun (WGS) entry which is preliminary data.</text>
</comment>
<keyword evidence="3" id="KW-1185">Reference proteome</keyword>
<name>A0ABW9E8S1_9BURK</name>
<feature type="region of interest" description="Disordered" evidence="1">
    <location>
        <begin position="210"/>
        <end position="277"/>
    </location>
</feature>
<accession>A0ABW9E8S1</accession>
<gene>
    <name evidence="2" type="ORF">PQQ73_06610</name>
</gene>
<protein>
    <recommendedName>
        <fullName evidence="4">Transmembrane protein</fullName>
    </recommendedName>
</protein>
<dbReference type="Proteomes" id="UP001629392">
    <property type="component" value="Unassembled WGS sequence"/>
</dbReference>
<dbReference type="RefSeq" id="WP_408152512.1">
    <property type="nucleotide sequence ID" value="NZ_JAQQCL010000003.1"/>
</dbReference>
<evidence type="ECO:0000256" key="1">
    <source>
        <dbReference type="SAM" id="MobiDB-lite"/>
    </source>
</evidence>
<evidence type="ECO:0000313" key="3">
    <source>
        <dbReference type="Proteomes" id="UP001629392"/>
    </source>
</evidence>
<evidence type="ECO:0008006" key="4">
    <source>
        <dbReference type="Google" id="ProtNLM"/>
    </source>
</evidence>